<keyword evidence="3" id="KW-1185">Reference proteome</keyword>
<name>A0ABQ9G8L5_9NEOP</name>
<gene>
    <name evidence="2" type="ORF">PR048_030030</name>
</gene>
<reference evidence="2 3" key="1">
    <citation type="submission" date="2023-02" db="EMBL/GenBank/DDBJ databases">
        <title>LHISI_Scaffold_Assembly.</title>
        <authorList>
            <person name="Stuart O.P."/>
            <person name="Cleave R."/>
            <person name="Magrath M.J.L."/>
            <person name="Mikheyev A.S."/>
        </authorList>
    </citation>
    <scope>NUCLEOTIDE SEQUENCE [LARGE SCALE GENOMIC DNA]</scope>
    <source>
        <strain evidence="2">Daus_M_001</strain>
        <tissue evidence="2">Leg muscle</tissue>
    </source>
</reference>
<dbReference type="InterPro" id="IPR004875">
    <property type="entry name" value="DDE_SF_endonuclease_dom"/>
</dbReference>
<dbReference type="Pfam" id="PF03184">
    <property type="entry name" value="DDE_1"/>
    <property type="match status" value="1"/>
</dbReference>
<sequence length="176" mass="20101">MPQEYDKKLLDFQRYVVALRKKKDYLLSQISNADQTPVWFDMPDSIVSLVGERSVPVKTCADKQCCAVMLAITADGPKLPLYESFPPGIVVRAQEKVWMTDELALDWLNDVWKHLPGGRAMLVLDSFRGYLTEKLRSVNEDSDLVVIPGVMTKLQQPLDVVLNHPFKAAFRWQYNS</sequence>
<accession>A0ABQ9G8L5</accession>
<comment type="caution">
    <text evidence="2">The sequence shown here is derived from an EMBL/GenBank/DDBJ whole genome shotgun (WGS) entry which is preliminary data.</text>
</comment>
<dbReference type="Proteomes" id="UP001159363">
    <property type="component" value="Chromosome 13"/>
</dbReference>
<evidence type="ECO:0000313" key="2">
    <source>
        <dbReference type="EMBL" id="KAJ8868502.1"/>
    </source>
</evidence>
<proteinExistence type="predicted"/>
<organism evidence="2 3">
    <name type="scientific">Dryococelus australis</name>
    <dbReference type="NCBI Taxonomy" id="614101"/>
    <lineage>
        <taxon>Eukaryota</taxon>
        <taxon>Metazoa</taxon>
        <taxon>Ecdysozoa</taxon>
        <taxon>Arthropoda</taxon>
        <taxon>Hexapoda</taxon>
        <taxon>Insecta</taxon>
        <taxon>Pterygota</taxon>
        <taxon>Neoptera</taxon>
        <taxon>Polyneoptera</taxon>
        <taxon>Phasmatodea</taxon>
        <taxon>Verophasmatodea</taxon>
        <taxon>Anareolatae</taxon>
        <taxon>Phasmatidae</taxon>
        <taxon>Eurycanthinae</taxon>
        <taxon>Dryococelus</taxon>
    </lineage>
</organism>
<protein>
    <recommendedName>
        <fullName evidence="1">DDE-1 domain-containing protein</fullName>
    </recommendedName>
</protein>
<evidence type="ECO:0000259" key="1">
    <source>
        <dbReference type="Pfam" id="PF03184"/>
    </source>
</evidence>
<feature type="domain" description="DDE-1" evidence="1">
    <location>
        <begin position="87"/>
        <end position="175"/>
    </location>
</feature>
<evidence type="ECO:0000313" key="3">
    <source>
        <dbReference type="Proteomes" id="UP001159363"/>
    </source>
</evidence>
<dbReference type="EMBL" id="JARBHB010000014">
    <property type="protein sequence ID" value="KAJ8868502.1"/>
    <property type="molecule type" value="Genomic_DNA"/>
</dbReference>